<name>A0A931F2L1_9ACTN</name>
<keyword evidence="2" id="KW-1185">Reference proteome</keyword>
<dbReference type="RefSeq" id="WP_195900553.1">
    <property type="nucleotide sequence ID" value="NZ_JADOGI010000170.1"/>
</dbReference>
<dbReference type="Proteomes" id="UP000605361">
    <property type="component" value="Unassembled WGS sequence"/>
</dbReference>
<sequence length="94" mass="9806">MHNLILSWVRTAVPAAVGGLAAWLGVKGLHVAPDDVLAVGTSVGASATVAYQVVVSTLQRRWPIVGVLLGSTRVPTYAESSHPGVHSDRDLRGL</sequence>
<dbReference type="AlphaFoldDB" id="A0A931F2L1"/>
<reference evidence="1" key="1">
    <citation type="submission" date="2020-11" db="EMBL/GenBank/DDBJ databases">
        <title>Whole-genome analyses of Nonomuraea sp. K274.</title>
        <authorList>
            <person name="Veyisoglu A."/>
        </authorList>
    </citation>
    <scope>NUCLEOTIDE SEQUENCE</scope>
    <source>
        <strain evidence="1">K274</strain>
    </source>
</reference>
<proteinExistence type="predicted"/>
<dbReference type="EMBL" id="JADOGI010000170">
    <property type="protein sequence ID" value="MBF8191645.1"/>
    <property type="molecule type" value="Genomic_DNA"/>
</dbReference>
<evidence type="ECO:0000313" key="2">
    <source>
        <dbReference type="Proteomes" id="UP000605361"/>
    </source>
</evidence>
<gene>
    <name evidence="1" type="ORF">ITP53_39325</name>
</gene>
<accession>A0A931F2L1</accession>
<protein>
    <submittedName>
        <fullName evidence="1">Uncharacterized protein</fullName>
    </submittedName>
</protein>
<comment type="caution">
    <text evidence="1">The sequence shown here is derived from an EMBL/GenBank/DDBJ whole genome shotgun (WGS) entry which is preliminary data.</text>
</comment>
<organism evidence="1 2">
    <name type="scientific">Nonomuraea cypriaca</name>
    <dbReference type="NCBI Taxonomy" id="1187855"/>
    <lineage>
        <taxon>Bacteria</taxon>
        <taxon>Bacillati</taxon>
        <taxon>Actinomycetota</taxon>
        <taxon>Actinomycetes</taxon>
        <taxon>Streptosporangiales</taxon>
        <taxon>Streptosporangiaceae</taxon>
        <taxon>Nonomuraea</taxon>
    </lineage>
</organism>
<evidence type="ECO:0000313" key="1">
    <source>
        <dbReference type="EMBL" id="MBF8191645.1"/>
    </source>
</evidence>